<gene>
    <name evidence="2" type="ORF">FHS29_005522</name>
</gene>
<name>A0A841CPS3_9PSEU</name>
<protein>
    <submittedName>
        <fullName evidence="2">Uncharacterized protein</fullName>
    </submittedName>
</protein>
<proteinExistence type="predicted"/>
<sequence length="348" mass="38326">MIPPWPAMMAMAGKLVRGMRFKRTTRAVIASAVAVTMAMAVTGPAAAAEDFSGRFTNHLANPKPDFLLTLRDTHVPQGIAYWRGDGHGARFFVTYYDPSDRSNTRLAVHGAEGRYLKAVKINGEHVGGVVAWREWLYTIDTVSSSGTTLLRRYRLSDIATTGHGEALPQRDVEQLPTGAGAFLTIHDDKLYFGSHTKDRHYTEHGKLYTWPMNTASGNPTPSPAQWGASIGIPGNVQGLVVTANHFVFSQSWDRDCWSRITVRERGEGFAGDRFIYAPAMSEGIVNAAGSLYVNFESGADVPPDHHYARTARNVVHRPWFGSLTTFITDIQANGRRINDRSPYECVAG</sequence>
<keyword evidence="3" id="KW-1185">Reference proteome</keyword>
<evidence type="ECO:0000313" key="2">
    <source>
        <dbReference type="EMBL" id="MBB5958913.1"/>
    </source>
</evidence>
<dbReference type="Proteomes" id="UP000547510">
    <property type="component" value="Unassembled WGS sequence"/>
</dbReference>
<feature type="chain" id="PRO_5032345209" evidence="1">
    <location>
        <begin position="48"/>
        <end position="348"/>
    </location>
</feature>
<dbReference type="AlphaFoldDB" id="A0A841CPS3"/>
<comment type="caution">
    <text evidence="2">The sequence shown here is derived from an EMBL/GenBank/DDBJ whole genome shotgun (WGS) entry which is preliminary data.</text>
</comment>
<accession>A0A841CPS3</accession>
<evidence type="ECO:0000256" key="1">
    <source>
        <dbReference type="SAM" id="SignalP"/>
    </source>
</evidence>
<organism evidence="2 3">
    <name type="scientific">Saccharothrix tamanrassetensis</name>
    <dbReference type="NCBI Taxonomy" id="1051531"/>
    <lineage>
        <taxon>Bacteria</taxon>
        <taxon>Bacillati</taxon>
        <taxon>Actinomycetota</taxon>
        <taxon>Actinomycetes</taxon>
        <taxon>Pseudonocardiales</taxon>
        <taxon>Pseudonocardiaceae</taxon>
        <taxon>Saccharothrix</taxon>
    </lineage>
</organism>
<feature type="signal peptide" evidence="1">
    <location>
        <begin position="1"/>
        <end position="47"/>
    </location>
</feature>
<evidence type="ECO:0000313" key="3">
    <source>
        <dbReference type="Proteomes" id="UP000547510"/>
    </source>
</evidence>
<dbReference type="EMBL" id="JACHJN010000009">
    <property type="protein sequence ID" value="MBB5958913.1"/>
    <property type="molecule type" value="Genomic_DNA"/>
</dbReference>
<dbReference type="RefSeq" id="WP_184695327.1">
    <property type="nucleotide sequence ID" value="NZ_JACHJN010000009.1"/>
</dbReference>
<reference evidence="2 3" key="1">
    <citation type="submission" date="2020-08" db="EMBL/GenBank/DDBJ databases">
        <title>Genomic Encyclopedia of Type Strains, Phase III (KMG-III): the genomes of soil and plant-associated and newly described type strains.</title>
        <authorList>
            <person name="Whitman W."/>
        </authorList>
    </citation>
    <scope>NUCLEOTIDE SEQUENCE [LARGE SCALE GENOMIC DNA]</scope>
    <source>
        <strain evidence="2 3">CECT 8640</strain>
    </source>
</reference>
<keyword evidence="1" id="KW-0732">Signal</keyword>